<evidence type="ECO:0000313" key="3">
    <source>
        <dbReference type="Proteomes" id="UP000650524"/>
    </source>
</evidence>
<evidence type="ECO:0000259" key="1">
    <source>
        <dbReference type="Pfam" id="PF04296"/>
    </source>
</evidence>
<accession>A0A8J6N3I6</accession>
<organism evidence="2 3">
    <name type="scientific">Candidatus Desulfacyla euxinica</name>
    <dbReference type="NCBI Taxonomy" id="2841693"/>
    <lineage>
        <taxon>Bacteria</taxon>
        <taxon>Deltaproteobacteria</taxon>
        <taxon>Candidatus Desulfacyla</taxon>
    </lineage>
</organism>
<dbReference type="InterPro" id="IPR007393">
    <property type="entry name" value="YlxR_dom"/>
</dbReference>
<reference evidence="2 3" key="1">
    <citation type="submission" date="2020-08" db="EMBL/GenBank/DDBJ databases">
        <title>Bridging the membrane lipid divide: bacteria of the FCB group superphylum have the potential to synthesize archaeal ether lipids.</title>
        <authorList>
            <person name="Villanueva L."/>
            <person name="Von Meijenfeldt F.A.B."/>
            <person name="Westbye A.B."/>
            <person name="Yadav S."/>
            <person name="Hopmans E.C."/>
            <person name="Dutilh B.E."/>
            <person name="Sinninghe Damste J.S."/>
        </authorList>
    </citation>
    <scope>NUCLEOTIDE SEQUENCE [LARGE SCALE GENOMIC DNA]</scope>
    <source>
        <strain evidence="2">NIOZ-UU27</strain>
    </source>
</reference>
<dbReference type="Proteomes" id="UP000650524">
    <property type="component" value="Unassembled WGS sequence"/>
</dbReference>
<proteinExistence type="predicted"/>
<feature type="domain" description="YlxR" evidence="1">
    <location>
        <begin position="11"/>
        <end position="74"/>
    </location>
</feature>
<dbReference type="Pfam" id="PF04296">
    <property type="entry name" value="YlxR"/>
    <property type="match status" value="1"/>
</dbReference>
<gene>
    <name evidence="2" type="ORF">H8E19_18580</name>
</gene>
<dbReference type="PANTHER" id="PTHR34215:SF1">
    <property type="entry name" value="YLXR DOMAIN-CONTAINING PROTEIN"/>
    <property type="match status" value="1"/>
</dbReference>
<dbReference type="InterPro" id="IPR037465">
    <property type="entry name" value="YlxR"/>
</dbReference>
<evidence type="ECO:0000313" key="2">
    <source>
        <dbReference type="EMBL" id="MBC8179416.1"/>
    </source>
</evidence>
<dbReference type="InterPro" id="IPR035931">
    <property type="entry name" value="YlxR-like_sf"/>
</dbReference>
<sequence length="83" mass="9122">MSKGKGHIPIRTCICCGIKRGKKDLTRLTLTAGGMVVQDISGKGKGRGAYVCADKSCLMALKTSRRLNRAFRTENRLVYGQFE</sequence>
<comment type="caution">
    <text evidence="2">The sequence shown here is derived from an EMBL/GenBank/DDBJ whole genome shotgun (WGS) entry which is preliminary data.</text>
</comment>
<dbReference type="PANTHER" id="PTHR34215">
    <property type="entry name" value="BLL0784 PROTEIN"/>
    <property type="match status" value="1"/>
</dbReference>
<dbReference type="SUPFAM" id="SSF64376">
    <property type="entry name" value="YlxR-like"/>
    <property type="match status" value="1"/>
</dbReference>
<name>A0A8J6N3I6_9DELT</name>
<dbReference type="Gene3D" id="3.30.1230.10">
    <property type="entry name" value="YlxR-like"/>
    <property type="match status" value="1"/>
</dbReference>
<dbReference type="EMBL" id="JACNJD010000383">
    <property type="protein sequence ID" value="MBC8179416.1"/>
    <property type="molecule type" value="Genomic_DNA"/>
</dbReference>
<dbReference type="AlphaFoldDB" id="A0A8J6N3I6"/>
<protein>
    <submittedName>
        <fullName evidence="2">YlxR family protein</fullName>
    </submittedName>
</protein>